<dbReference type="OrthoDB" id="10601708at2759"/>
<evidence type="ECO:0000256" key="1">
    <source>
        <dbReference type="SAM" id="MobiDB-lite"/>
    </source>
</evidence>
<dbReference type="AlphaFoldDB" id="A0A2G9UH79"/>
<name>A0A2G9UH79_TELCI</name>
<organism evidence="2 3">
    <name type="scientific">Teladorsagia circumcincta</name>
    <name type="common">Brown stomach worm</name>
    <name type="synonym">Ostertagia circumcincta</name>
    <dbReference type="NCBI Taxonomy" id="45464"/>
    <lineage>
        <taxon>Eukaryota</taxon>
        <taxon>Metazoa</taxon>
        <taxon>Ecdysozoa</taxon>
        <taxon>Nematoda</taxon>
        <taxon>Chromadorea</taxon>
        <taxon>Rhabditida</taxon>
        <taxon>Rhabditina</taxon>
        <taxon>Rhabditomorpha</taxon>
        <taxon>Strongyloidea</taxon>
        <taxon>Trichostrongylidae</taxon>
        <taxon>Teladorsagia</taxon>
    </lineage>
</organism>
<feature type="region of interest" description="Disordered" evidence="1">
    <location>
        <begin position="1"/>
        <end position="104"/>
    </location>
</feature>
<keyword evidence="3" id="KW-1185">Reference proteome</keyword>
<protein>
    <submittedName>
        <fullName evidence="2">Uncharacterized protein</fullName>
    </submittedName>
</protein>
<dbReference type="Proteomes" id="UP000230423">
    <property type="component" value="Unassembled WGS sequence"/>
</dbReference>
<evidence type="ECO:0000313" key="3">
    <source>
        <dbReference type="Proteomes" id="UP000230423"/>
    </source>
</evidence>
<feature type="compositionally biased region" description="Basic residues" evidence="1">
    <location>
        <begin position="74"/>
        <end position="84"/>
    </location>
</feature>
<proteinExistence type="predicted"/>
<reference evidence="2 3" key="1">
    <citation type="submission" date="2015-09" db="EMBL/GenBank/DDBJ databases">
        <title>Draft genome of the parasitic nematode Teladorsagia circumcincta isolate WARC Sus (inbred).</title>
        <authorList>
            <person name="Mitreva M."/>
        </authorList>
    </citation>
    <scope>NUCLEOTIDE SEQUENCE [LARGE SCALE GENOMIC DNA]</scope>
    <source>
        <strain evidence="2 3">S</strain>
    </source>
</reference>
<evidence type="ECO:0000313" key="2">
    <source>
        <dbReference type="EMBL" id="PIO69609.1"/>
    </source>
</evidence>
<accession>A0A2G9UH79</accession>
<gene>
    <name evidence="2" type="ORF">TELCIR_08562</name>
</gene>
<dbReference type="EMBL" id="KZ346588">
    <property type="protein sequence ID" value="PIO69609.1"/>
    <property type="molecule type" value="Genomic_DNA"/>
</dbReference>
<sequence length="104" mass="11616">MFTTVKETSARDQNRTGSYKSQVTRRTLRFLTPLSQDKDEGCDDYLNALGESSGGEQQLAADRTQTRTVSPTLPKKKSKRKKKTDKQADGGFVRNTMDNVPTIS</sequence>
<feature type="compositionally biased region" description="Polar residues" evidence="1">
    <location>
        <begin position="15"/>
        <end position="25"/>
    </location>
</feature>